<protein>
    <recommendedName>
        <fullName evidence="16">Short-chain dehydrogenase TIC 32, chloroplastic</fullName>
    </recommendedName>
</protein>
<evidence type="ECO:0000256" key="9">
    <source>
        <dbReference type="ARBA" id="ARBA00023004"/>
    </source>
</evidence>
<keyword evidence="10" id="KW-0411">Iron-sulfur</keyword>
<dbReference type="Proteomes" id="UP000824890">
    <property type="component" value="Unassembled WGS sequence"/>
</dbReference>
<dbReference type="EMBL" id="JAGKQM010000009">
    <property type="protein sequence ID" value="KAH0909507.1"/>
    <property type="molecule type" value="Genomic_DNA"/>
</dbReference>
<dbReference type="CDD" id="cd05327">
    <property type="entry name" value="retinol-DH_like_SDR_c_like"/>
    <property type="match status" value="1"/>
</dbReference>
<keyword evidence="9" id="KW-0408">Iron</keyword>
<dbReference type="InterPro" id="IPR015324">
    <property type="entry name" value="Ribosomal_Rsm22-like"/>
</dbReference>
<comment type="caution">
    <text evidence="14">The sequence shown here is derived from an EMBL/GenBank/DDBJ whole genome shotgun (WGS) entry which is preliminary data.</text>
</comment>
<dbReference type="Pfam" id="PF09243">
    <property type="entry name" value="Rsm22"/>
    <property type="match status" value="2"/>
</dbReference>
<name>A0ABQ8BXF2_BRANA</name>
<comment type="subcellular location">
    <subcellularLocation>
        <location evidence="1">Mitochondrion</location>
    </subcellularLocation>
    <subcellularLocation>
        <location evidence="2">Plastid</location>
        <location evidence="2">Chloroplast</location>
    </subcellularLocation>
</comment>
<evidence type="ECO:0000313" key="14">
    <source>
        <dbReference type="EMBL" id="KAH0909507.1"/>
    </source>
</evidence>
<evidence type="ECO:0000256" key="11">
    <source>
        <dbReference type="ARBA" id="ARBA00023128"/>
    </source>
</evidence>
<feature type="region of interest" description="Disordered" evidence="13">
    <location>
        <begin position="740"/>
        <end position="787"/>
    </location>
</feature>
<evidence type="ECO:0000313" key="15">
    <source>
        <dbReference type="Proteomes" id="UP000824890"/>
    </source>
</evidence>
<evidence type="ECO:0000256" key="4">
    <source>
        <dbReference type="ARBA" id="ARBA00022528"/>
    </source>
</evidence>
<dbReference type="SUPFAM" id="SSF51735">
    <property type="entry name" value="NAD(P)-binding Rossmann-fold domains"/>
    <property type="match status" value="1"/>
</dbReference>
<dbReference type="InterPro" id="IPR002347">
    <property type="entry name" value="SDR_fam"/>
</dbReference>
<accession>A0ABQ8BXF2</accession>
<dbReference type="PRINTS" id="PR00081">
    <property type="entry name" value="GDHRDH"/>
</dbReference>
<reference evidence="14 15" key="1">
    <citation type="submission" date="2021-05" db="EMBL/GenBank/DDBJ databases">
        <title>Genome Assembly of Synthetic Allotetraploid Brassica napus Reveals Homoeologous Exchanges between Subgenomes.</title>
        <authorList>
            <person name="Davis J.T."/>
        </authorList>
    </citation>
    <scope>NUCLEOTIDE SEQUENCE [LARGE SCALE GENOMIC DNA]</scope>
    <source>
        <strain evidence="15">cv. Da-Ae</strain>
        <tissue evidence="14">Seedling</tissue>
    </source>
</reference>
<evidence type="ECO:0000256" key="13">
    <source>
        <dbReference type="SAM" id="MobiDB-lite"/>
    </source>
</evidence>
<gene>
    <name evidence="14" type="ORF">HID58_032828</name>
</gene>
<feature type="compositionally biased region" description="Acidic residues" evidence="13">
    <location>
        <begin position="746"/>
        <end position="778"/>
    </location>
</feature>
<dbReference type="Pfam" id="PF00106">
    <property type="entry name" value="adh_short"/>
    <property type="match status" value="1"/>
</dbReference>
<dbReference type="PANTHER" id="PTHR24320:SF210">
    <property type="entry name" value="3-OXOACYL-[ACYL-CARRIER-PROTEIN] REDUCTASE"/>
    <property type="match status" value="1"/>
</dbReference>
<organism evidence="14 15">
    <name type="scientific">Brassica napus</name>
    <name type="common">Rape</name>
    <dbReference type="NCBI Taxonomy" id="3708"/>
    <lineage>
        <taxon>Eukaryota</taxon>
        <taxon>Viridiplantae</taxon>
        <taxon>Streptophyta</taxon>
        <taxon>Embryophyta</taxon>
        <taxon>Tracheophyta</taxon>
        <taxon>Spermatophyta</taxon>
        <taxon>Magnoliopsida</taxon>
        <taxon>eudicotyledons</taxon>
        <taxon>Gunneridae</taxon>
        <taxon>Pentapetalae</taxon>
        <taxon>rosids</taxon>
        <taxon>malvids</taxon>
        <taxon>Brassicales</taxon>
        <taxon>Brassicaceae</taxon>
        <taxon>Brassiceae</taxon>
        <taxon>Brassica</taxon>
    </lineage>
</organism>
<evidence type="ECO:0000256" key="3">
    <source>
        <dbReference type="ARBA" id="ARBA00006484"/>
    </source>
</evidence>
<dbReference type="Gene3D" id="3.40.50.720">
    <property type="entry name" value="NAD(P)-binding Rossmann-like Domain"/>
    <property type="match status" value="1"/>
</dbReference>
<evidence type="ECO:0000256" key="10">
    <source>
        <dbReference type="ARBA" id="ARBA00023014"/>
    </source>
</evidence>
<evidence type="ECO:0000256" key="6">
    <source>
        <dbReference type="ARBA" id="ARBA00022723"/>
    </source>
</evidence>
<dbReference type="PANTHER" id="PTHR24320">
    <property type="entry name" value="RETINOL DEHYDROGENASE"/>
    <property type="match status" value="1"/>
</dbReference>
<keyword evidence="8" id="KW-0560">Oxidoreductase</keyword>
<proteinExistence type="inferred from homology"/>
<evidence type="ECO:0000256" key="1">
    <source>
        <dbReference type="ARBA" id="ARBA00004173"/>
    </source>
</evidence>
<dbReference type="InterPro" id="IPR036291">
    <property type="entry name" value="NAD(P)-bd_dom_sf"/>
</dbReference>
<evidence type="ECO:0000256" key="7">
    <source>
        <dbReference type="ARBA" id="ARBA00022946"/>
    </source>
</evidence>
<sequence>MIETVKHLVGSGGPSGFGSRSTAEHVTANCDLRSLTAIITGATSGIGAETARVLAKRGARLVIPARSLKTAEETKSRILSEFPDAEIIVMHLDLSSLASVRRFVADFESLHLPLNILINNAGKYAQKHAISEDGVEMTFATNYLGHFLLTKLLLKNMIETAEQTGVQGRIVNVTSVIHSWFSGDMLQYVADISRNNRNYDATRAYALSKLANVLHTIELSRILHKMDANVTANCVHPGIVRTRLTRDRDGLITDLVFFLTSKLLKSVPQAAATTCYVATSPRLRNVCGKYFSDCNEAWTSKSGSCNLKAQRLWTASELLVAPASTPNVYQTFNYLLANDAMYVPKPRLQRHSDQREMANAQKAFTIESLRTLAKQSFRCLVVPVRLRRAIKKYLREEDDPHIRKKVRQLSESFQEIKDSNLLLPETTAKRLADSMNSVEAKRWKIQTVYGDSGLQYRDGETAAYVASRMPAAYSVCYRVLTEIRRRLPGFKPTRKVNIVEPSQSMQRAGRDLLQGLKDLPLIHGYTSLLSLSQELNKKCRILNDKSERKHELVIASYVLGEIPSLKDRITMVRQLWDLTDDLLVLVEPGTPHGANIISQMRSYILWMENRKLRKKEKAEAGKEVLDLKSGAHIVAPCPHDGKCPLENTAKYCHFVQRLQRTSSQRSYKRTKGVPLRGFEDEKFCFVVFRRGQRPREPWPLDNIKLETLKEMRANRKPEDLEIDYEEFIKTQVVEVPYIDPRAQDSDITDEDEDELEKVEEEGEGTDEDEVEVEEAEEEGSGRASVGGGWGRIIFPPFRKGKQVTLDMCVPTNEEGSEGAFERRVITKSKNPHLHLQAKKSFWGDLWPLTTQQQEITKENKKVDAEWCRPNEDQKWGAWP</sequence>
<evidence type="ECO:0000256" key="2">
    <source>
        <dbReference type="ARBA" id="ARBA00004229"/>
    </source>
</evidence>
<evidence type="ECO:0000256" key="12">
    <source>
        <dbReference type="ARBA" id="ARBA00045681"/>
    </source>
</evidence>
<comment type="function">
    <text evidence="12">Mitochondrial ribosome (mitoribosome) assembly factor. Binds at the interface of the head and body domains of the mitochondrial small ribosomal subunit (mt-SSU), occluding the mRNA channel and preventing compaction of the head domain towards the body. Probable inactive methyltransferase: retains the characteristic folding and ability to bind S-adenosyl-L-methionine, but it probably lost its methyltransferase activity.</text>
</comment>
<keyword evidence="15" id="KW-1185">Reference proteome</keyword>
<evidence type="ECO:0008006" key="16">
    <source>
        <dbReference type="Google" id="ProtNLM"/>
    </source>
</evidence>
<keyword evidence="4" id="KW-0150">Chloroplast</keyword>
<evidence type="ECO:0000256" key="8">
    <source>
        <dbReference type="ARBA" id="ARBA00023002"/>
    </source>
</evidence>
<evidence type="ECO:0000256" key="5">
    <source>
        <dbReference type="ARBA" id="ARBA00022640"/>
    </source>
</evidence>
<keyword evidence="11" id="KW-0496">Mitochondrion</keyword>
<comment type="similarity">
    <text evidence="3">Belongs to the short-chain dehydrogenases/reductases (SDR) family.</text>
</comment>
<keyword evidence="7" id="KW-0809">Transit peptide</keyword>
<keyword evidence="6" id="KW-0479">Metal-binding</keyword>
<keyword evidence="5" id="KW-0934">Plastid</keyword>